<sequence>MQRMDKVMVRHTYREQNGVVDALVKEAANSSFWGRTIILAVPPMFANNIFFADILGTEVVRNFWACNIDTIEQNMAVLGELQYPSIDSTM</sequence>
<gene>
    <name evidence="1" type="ORF">A4A49_55946</name>
</gene>
<feature type="non-terminal residue" evidence="1">
    <location>
        <position position="90"/>
    </location>
</feature>
<evidence type="ECO:0000313" key="1">
    <source>
        <dbReference type="EMBL" id="OIT38011.1"/>
    </source>
</evidence>
<name>A0A314L8A1_NICAT</name>
<dbReference type="Gramene" id="OIT38011">
    <property type="protein sequence ID" value="OIT38011"/>
    <property type="gene ID" value="A4A49_55946"/>
</dbReference>
<keyword evidence="2" id="KW-1185">Reference proteome</keyword>
<proteinExistence type="predicted"/>
<dbReference type="EMBL" id="MJEQ01000244">
    <property type="protein sequence ID" value="OIT38011.1"/>
    <property type="molecule type" value="Genomic_DNA"/>
</dbReference>
<comment type="caution">
    <text evidence="1">The sequence shown here is derived from an EMBL/GenBank/DDBJ whole genome shotgun (WGS) entry which is preliminary data.</text>
</comment>
<evidence type="ECO:0000313" key="2">
    <source>
        <dbReference type="Proteomes" id="UP000187609"/>
    </source>
</evidence>
<organism evidence="1 2">
    <name type="scientific">Nicotiana attenuata</name>
    <name type="common">Coyote tobacco</name>
    <dbReference type="NCBI Taxonomy" id="49451"/>
    <lineage>
        <taxon>Eukaryota</taxon>
        <taxon>Viridiplantae</taxon>
        <taxon>Streptophyta</taxon>
        <taxon>Embryophyta</taxon>
        <taxon>Tracheophyta</taxon>
        <taxon>Spermatophyta</taxon>
        <taxon>Magnoliopsida</taxon>
        <taxon>eudicotyledons</taxon>
        <taxon>Gunneridae</taxon>
        <taxon>Pentapetalae</taxon>
        <taxon>asterids</taxon>
        <taxon>lamiids</taxon>
        <taxon>Solanales</taxon>
        <taxon>Solanaceae</taxon>
        <taxon>Nicotianoideae</taxon>
        <taxon>Nicotianeae</taxon>
        <taxon>Nicotiana</taxon>
    </lineage>
</organism>
<dbReference type="AlphaFoldDB" id="A0A314L8A1"/>
<dbReference type="SMR" id="A0A314L8A1"/>
<dbReference type="Proteomes" id="UP000187609">
    <property type="component" value="Unassembled WGS sequence"/>
</dbReference>
<protein>
    <submittedName>
        <fullName evidence="1">Uncharacterized protein</fullName>
    </submittedName>
</protein>
<reference evidence="1" key="1">
    <citation type="submission" date="2016-11" db="EMBL/GenBank/DDBJ databases">
        <title>The genome of Nicotiana attenuata.</title>
        <authorList>
            <person name="Xu S."/>
            <person name="Brockmoeller T."/>
            <person name="Gaquerel E."/>
            <person name="Navarro A."/>
            <person name="Kuhl H."/>
            <person name="Gase K."/>
            <person name="Ling Z."/>
            <person name="Zhou W."/>
            <person name="Kreitzer C."/>
            <person name="Stanke M."/>
            <person name="Tang H."/>
            <person name="Lyons E."/>
            <person name="Pandey P."/>
            <person name="Pandey S.P."/>
            <person name="Timmermann B."/>
            <person name="Baldwin I.T."/>
        </authorList>
    </citation>
    <scope>NUCLEOTIDE SEQUENCE [LARGE SCALE GENOMIC DNA]</scope>
    <source>
        <strain evidence="1">UT</strain>
    </source>
</reference>
<accession>A0A314L8A1</accession>